<dbReference type="AlphaFoldDB" id="A0A2R4CHA8"/>
<dbReference type="PANTHER" id="PTHR21621:SF0">
    <property type="entry name" value="BETA-CITRYLGLUTAMATE SYNTHASE B-RELATED"/>
    <property type="match status" value="1"/>
</dbReference>
<dbReference type="Proteomes" id="UP000240505">
    <property type="component" value="Chromosome"/>
</dbReference>
<organism evidence="3 4">
    <name type="scientific">Pseudoduganella armeniaca</name>
    <dbReference type="NCBI Taxonomy" id="2072590"/>
    <lineage>
        <taxon>Bacteria</taxon>
        <taxon>Pseudomonadati</taxon>
        <taxon>Pseudomonadota</taxon>
        <taxon>Betaproteobacteria</taxon>
        <taxon>Burkholderiales</taxon>
        <taxon>Oxalobacteraceae</taxon>
        <taxon>Telluria group</taxon>
        <taxon>Pseudoduganella</taxon>
    </lineage>
</organism>
<dbReference type="RefSeq" id="WP_107144173.1">
    <property type="nucleotide sequence ID" value="NZ_CP028324.1"/>
</dbReference>
<feature type="domain" description="ATP-grasp" evidence="2">
    <location>
        <begin position="140"/>
        <end position="331"/>
    </location>
</feature>
<dbReference type="GO" id="GO:0046872">
    <property type="term" value="F:metal ion binding"/>
    <property type="evidence" value="ECO:0007669"/>
    <property type="project" value="InterPro"/>
</dbReference>
<gene>
    <name evidence="3" type="ORF">C9I28_26945</name>
</gene>
<keyword evidence="4" id="KW-1185">Reference proteome</keyword>
<dbReference type="SUPFAM" id="SSF56059">
    <property type="entry name" value="Glutathione synthetase ATP-binding domain-like"/>
    <property type="match status" value="1"/>
</dbReference>
<keyword evidence="1" id="KW-0547">Nucleotide-binding</keyword>
<dbReference type="PANTHER" id="PTHR21621">
    <property type="entry name" value="RIBOSOMAL PROTEIN S6 MODIFICATION PROTEIN"/>
    <property type="match status" value="1"/>
</dbReference>
<dbReference type="PROSITE" id="PS50975">
    <property type="entry name" value="ATP_GRASP"/>
    <property type="match status" value="1"/>
</dbReference>
<evidence type="ECO:0000259" key="2">
    <source>
        <dbReference type="PROSITE" id="PS50975"/>
    </source>
</evidence>
<dbReference type="GO" id="GO:0005524">
    <property type="term" value="F:ATP binding"/>
    <property type="evidence" value="ECO:0007669"/>
    <property type="project" value="UniProtKB-UniRule"/>
</dbReference>
<accession>A0A2R4CHA8</accession>
<dbReference type="EMBL" id="CP028324">
    <property type="protein sequence ID" value="AVR98848.1"/>
    <property type="molecule type" value="Genomic_DNA"/>
</dbReference>
<dbReference type="KEGG" id="masz:C9I28_26945"/>
<dbReference type="GO" id="GO:0005737">
    <property type="term" value="C:cytoplasm"/>
    <property type="evidence" value="ECO:0007669"/>
    <property type="project" value="TreeGrafter"/>
</dbReference>
<evidence type="ECO:0000313" key="4">
    <source>
        <dbReference type="Proteomes" id="UP000240505"/>
    </source>
</evidence>
<dbReference type="InterPro" id="IPR011761">
    <property type="entry name" value="ATP-grasp"/>
</dbReference>
<dbReference type="OrthoDB" id="583309at2"/>
<sequence>MAGGFPNMTILIHTIPTDIHAAAVQAALRQKGASSQTWHTGDFPSHQTVSWTYQPGQPPRMSVRDEFDRFDTTQRFDTVWHRRIRAPQEPAAVVAPADQQFVAREIGRWISTTLPLPGQDAFWVNGLRESEYADNKLVQLDAAVRVGMTIPATVATNAPDEIRAFIRATAPRPVIYKPLRGYTWTLNDKQLISYTKTVTEADLPSDDLLRACPGIFQEYIEKDVELRVTIMGHHCVAVALQAPDKEDWRVSSERDELTATPFDLAPAVREQCLALMKRLGIVFGCIDFVVTPQGEYVFLEINEMGQFLWVEDLVPETLLLDAFTSFLIARDPEFTWRQPERPLRLAEIGNSPDYRHFLKLINQHVPRSIL</sequence>
<keyword evidence="1" id="KW-0067">ATP-binding</keyword>
<protein>
    <recommendedName>
        <fullName evidence="2">ATP-grasp domain-containing protein</fullName>
    </recommendedName>
</protein>
<dbReference type="Gene3D" id="3.30.470.20">
    <property type="entry name" value="ATP-grasp fold, B domain"/>
    <property type="match status" value="1"/>
</dbReference>
<proteinExistence type="predicted"/>
<dbReference type="GO" id="GO:0009432">
    <property type="term" value="P:SOS response"/>
    <property type="evidence" value="ECO:0007669"/>
    <property type="project" value="TreeGrafter"/>
</dbReference>
<reference evidence="3 4" key="1">
    <citation type="submission" date="2018-03" db="EMBL/GenBank/DDBJ databases">
        <title>Massilia armeniaca sp. nov., isolated from desert soil.</title>
        <authorList>
            <person name="Huang H."/>
            <person name="Ren M."/>
        </authorList>
    </citation>
    <scope>NUCLEOTIDE SEQUENCE [LARGE SCALE GENOMIC DNA]</scope>
    <source>
        <strain evidence="3 4">ZMN-3</strain>
    </source>
</reference>
<name>A0A2R4CHA8_9BURK</name>
<evidence type="ECO:0000256" key="1">
    <source>
        <dbReference type="PROSITE-ProRule" id="PRU00409"/>
    </source>
</evidence>
<evidence type="ECO:0000313" key="3">
    <source>
        <dbReference type="EMBL" id="AVR98848.1"/>
    </source>
</evidence>
<dbReference type="GO" id="GO:0018169">
    <property type="term" value="F:ribosomal S6-glutamic acid ligase activity"/>
    <property type="evidence" value="ECO:0007669"/>
    <property type="project" value="TreeGrafter"/>
</dbReference>